<evidence type="ECO:0000256" key="1">
    <source>
        <dbReference type="SAM" id="Phobius"/>
    </source>
</evidence>
<proteinExistence type="predicted"/>
<organism evidence="2 3">
    <name type="scientific">Candidatus Kaiserbacteria bacterium RIFCSPHIGHO2_02_FULL_49_34</name>
    <dbReference type="NCBI Taxonomy" id="1798491"/>
    <lineage>
        <taxon>Bacteria</taxon>
        <taxon>Candidatus Kaiseribacteriota</taxon>
    </lineage>
</organism>
<keyword evidence="1" id="KW-0472">Membrane</keyword>
<evidence type="ECO:0000313" key="3">
    <source>
        <dbReference type="Proteomes" id="UP000176511"/>
    </source>
</evidence>
<gene>
    <name evidence="2" type="ORF">A3C87_02350</name>
</gene>
<keyword evidence="1" id="KW-1133">Transmembrane helix</keyword>
<keyword evidence="1" id="KW-0812">Transmembrane</keyword>
<feature type="transmembrane region" description="Helical" evidence="1">
    <location>
        <begin position="12"/>
        <end position="33"/>
    </location>
</feature>
<evidence type="ECO:0000313" key="2">
    <source>
        <dbReference type="EMBL" id="OGG62426.1"/>
    </source>
</evidence>
<dbReference type="Proteomes" id="UP000176511">
    <property type="component" value="Unassembled WGS sequence"/>
</dbReference>
<sequence>MKRIQEKGSALTLIIVGTFIFFAVLGAVLWYVFSFAPEQRRQEGIQATQIIRAQEEERGIVSTPLGGDMSVCTKRDGEYLVRYYSDGIRVRLAELTVEHMRVSIWDGELLARYDANGSKKWFKVPDDAVPSFHTTIKTLEADTTFECIKTSFSANHFKRIDDPLVLEE</sequence>
<dbReference type="AlphaFoldDB" id="A0A1F6DM07"/>
<comment type="caution">
    <text evidence="2">The sequence shown here is derived from an EMBL/GenBank/DDBJ whole genome shotgun (WGS) entry which is preliminary data.</text>
</comment>
<reference evidence="2 3" key="1">
    <citation type="journal article" date="2016" name="Nat. Commun.">
        <title>Thousands of microbial genomes shed light on interconnected biogeochemical processes in an aquifer system.</title>
        <authorList>
            <person name="Anantharaman K."/>
            <person name="Brown C.T."/>
            <person name="Hug L.A."/>
            <person name="Sharon I."/>
            <person name="Castelle C.J."/>
            <person name="Probst A.J."/>
            <person name="Thomas B.C."/>
            <person name="Singh A."/>
            <person name="Wilkins M.J."/>
            <person name="Karaoz U."/>
            <person name="Brodie E.L."/>
            <person name="Williams K.H."/>
            <person name="Hubbard S.S."/>
            <person name="Banfield J.F."/>
        </authorList>
    </citation>
    <scope>NUCLEOTIDE SEQUENCE [LARGE SCALE GENOMIC DNA]</scope>
</reference>
<name>A0A1F6DM07_9BACT</name>
<dbReference type="EMBL" id="MFLE01000004">
    <property type="protein sequence ID" value="OGG62426.1"/>
    <property type="molecule type" value="Genomic_DNA"/>
</dbReference>
<protein>
    <submittedName>
        <fullName evidence="2">Uncharacterized protein</fullName>
    </submittedName>
</protein>
<accession>A0A1F6DM07</accession>